<comment type="catalytic activity">
    <reaction evidence="1">
        <text>7-phospho-2-dehydro-3-deoxy-D-arabino-heptonate = 3-dehydroquinate + phosphate</text>
        <dbReference type="Rhea" id="RHEA:21968"/>
        <dbReference type="ChEBI" id="CHEBI:32364"/>
        <dbReference type="ChEBI" id="CHEBI:43474"/>
        <dbReference type="ChEBI" id="CHEBI:58394"/>
        <dbReference type="EC" id="4.2.3.4"/>
    </reaction>
</comment>
<dbReference type="GO" id="GO:0009073">
    <property type="term" value="P:aromatic amino acid family biosynthetic process"/>
    <property type="evidence" value="ECO:0007669"/>
    <property type="project" value="UniProtKB-KW"/>
</dbReference>
<keyword evidence="13" id="KW-0862">Zinc</keyword>
<comment type="similarity">
    <text evidence="6">Belongs to the sugar phosphate cyclases superfamily. Dehydroquinate synthase family.</text>
</comment>
<evidence type="ECO:0000256" key="12">
    <source>
        <dbReference type="ARBA" id="ARBA00022741"/>
    </source>
</evidence>
<dbReference type="CDD" id="cd08195">
    <property type="entry name" value="DHQS"/>
    <property type="match status" value="1"/>
</dbReference>
<evidence type="ECO:0000256" key="13">
    <source>
        <dbReference type="ARBA" id="ARBA00022833"/>
    </source>
</evidence>
<dbReference type="AlphaFoldDB" id="A0A1M4YIG9"/>
<keyword evidence="22" id="KW-1185">Reference proteome</keyword>
<evidence type="ECO:0000256" key="8">
    <source>
        <dbReference type="ARBA" id="ARBA00017684"/>
    </source>
</evidence>
<evidence type="ECO:0000256" key="3">
    <source>
        <dbReference type="ARBA" id="ARBA00001941"/>
    </source>
</evidence>
<dbReference type="OrthoDB" id="9806583at2"/>
<dbReference type="GO" id="GO:0000166">
    <property type="term" value="F:nucleotide binding"/>
    <property type="evidence" value="ECO:0007669"/>
    <property type="project" value="UniProtKB-KW"/>
</dbReference>
<name>A0A1M4YIG9_9CLOT</name>
<dbReference type="PIRSF" id="PIRSF001455">
    <property type="entry name" value="DHQ_synth"/>
    <property type="match status" value="1"/>
</dbReference>
<evidence type="ECO:0000256" key="11">
    <source>
        <dbReference type="ARBA" id="ARBA00022723"/>
    </source>
</evidence>
<evidence type="ECO:0000256" key="2">
    <source>
        <dbReference type="ARBA" id="ARBA00001911"/>
    </source>
</evidence>
<gene>
    <name evidence="21" type="ORF">SAMN05443638_12816</name>
</gene>
<dbReference type="Pfam" id="PF24621">
    <property type="entry name" value="DHQS_C"/>
    <property type="match status" value="1"/>
</dbReference>
<feature type="domain" description="3-dehydroquinate synthase N-terminal" evidence="19">
    <location>
        <begin position="68"/>
        <end position="178"/>
    </location>
</feature>
<keyword evidence="16" id="KW-0456">Lyase</keyword>
<dbReference type="Pfam" id="PF01761">
    <property type="entry name" value="DHQ_synthase"/>
    <property type="match status" value="1"/>
</dbReference>
<evidence type="ECO:0000256" key="15">
    <source>
        <dbReference type="ARBA" id="ARBA00023141"/>
    </source>
</evidence>
<comment type="cofactor">
    <cofactor evidence="3">
        <name>Co(2+)</name>
        <dbReference type="ChEBI" id="CHEBI:48828"/>
    </cofactor>
</comment>
<evidence type="ECO:0000256" key="16">
    <source>
        <dbReference type="ARBA" id="ARBA00023239"/>
    </source>
</evidence>
<keyword evidence="14" id="KW-0520">NAD</keyword>
<evidence type="ECO:0000259" key="19">
    <source>
        <dbReference type="Pfam" id="PF01761"/>
    </source>
</evidence>
<evidence type="ECO:0000256" key="5">
    <source>
        <dbReference type="ARBA" id="ARBA00004661"/>
    </source>
</evidence>
<evidence type="ECO:0000259" key="20">
    <source>
        <dbReference type="Pfam" id="PF24621"/>
    </source>
</evidence>
<dbReference type="InterPro" id="IPR030963">
    <property type="entry name" value="DHQ_synth_fam"/>
</dbReference>
<evidence type="ECO:0000256" key="7">
    <source>
        <dbReference type="ARBA" id="ARBA00013031"/>
    </source>
</evidence>
<dbReference type="RefSeq" id="WP_072897278.1">
    <property type="nucleotide sequence ID" value="NZ_FQVM01000028.1"/>
</dbReference>
<dbReference type="GO" id="GO:0009423">
    <property type="term" value="P:chorismate biosynthetic process"/>
    <property type="evidence" value="ECO:0007669"/>
    <property type="project" value="UniProtKB-UniRule"/>
</dbReference>
<dbReference type="InterPro" id="IPR030960">
    <property type="entry name" value="DHQS/DOIS_N"/>
</dbReference>
<dbReference type="SUPFAM" id="SSF56796">
    <property type="entry name" value="Dehydroquinate synthase-like"/>
    <property type="match status" value="1"/>
</dbReference>
<keyword evidence="9" id="KW-0963">Cytoplasm</keyword>
<dbReference type="Proteomes" id="UP000184035">
    <property type="component" value="Unassembled WGS sequence"/>
</dbReference>
<keyword evidence="15" id="KW-0057">Aromatic amino acid biosynthesis</keyword>
<dbReference type="InterPro" id="IPR056179">
    <property type="entry name" value="DHQS_C"/>
</dbReference>
<organism evidence="21 22">
    <name type="scientific">Clostridium fallax</name>
    <dbReference type="NCBI Taxonomy" id="1533"/>
    <lineage>
        <taxon>Bacteria</taxon>
        <taxon>Bacillati</taxon>
        <taxon>Bacillota</taxon>
        <taxon>Clostridia</taxon>
        <taxon>Eubacteriales</taxon>
        <taxon>Clostridiaceae</taxon>
        <taxon>Clostridium</taxon>
    </lineage>
</organism>
<dbReference type="STRING" id="1533.SAMN05443638_12816"/>
<keyword evidence="17" id="KW-0170">Cobalt</keyword>
<keyword evidence="10" id="KW-0028">Amino-acid biosynthesis</keyword>
<comment type="pathway">
    <text evidence="5">Metabolic intermediate biosynthesis; chorismate biosynthesis; chorismate from D-erythrose 4-phosphate and phosphoenolpyruvate: step 2/7.</text>
</comment>
<dbReference type="GO" id="GO:0008652">
    <property type="term" value="P:amino acid biosynthetic process"/>
    <property type="evidence" value="ECO:0007669"/>
    <property type="project" value="UniProtKB-KW"/>
</dbReference>
<keyword evidence="11" id="KW-0479">Metal-binding</keyword>
<proteinExistence type="inferred from homology"/>
<evidence type="ECO:0000256" key="17">
    <source>
        <dbReference type="ARBA" id="ARBA00023285"/>
    </source>
</evidence>
<sequence>MNIIEVTNKNEDYKIYITNKKEKIIDILKNYISLKNNSYVIIDKNVYENHMKSLSNMAKEISSNKILVLSIDEKRKNYSTIEKIYKFLIDNNCKREGILISIGGGVLGDLVGMAASTYMRGIKYINIPTTVISQSDSSIGGKVGYNFDNIKNAIGAFYNPSMAVINVNFLNTLKDEQYINGLGEIIKYSFLDNKHNLLEYLVENREKIKNRDEDILSNILKICLLIKKDYVQKDFKDGGIRNSLNLGHTIGHGIEVIKNYEILHGEAVALGLLCALKLSSKKFGLSLEFYYKAKELMEYFNLKTSIDFKDFNILIEKIKKDKKNDNKIRFVLLKNIGEPIVKVSITEEEIVDVIKETIKENE</sequence>
<evidence type="ECO:0000256" key="14">
    <source>
        <dbReference type="ARBA" id="ARBA00023027"/>
    </source>
</evidence>
<dbReference type="NCBIfam" id="TIGR01357">
    <property type="entry name" value="aroB"/>
    <property type="match status" value="1"/>
</dbReference>
<dbReference type="GO" id="GO:0005737">
    <property type="term" value="C:cytoplasm"/>
    <property type="evidence" value="ECO:0007669"/>
    <property type="project" value="UniProtKB-SubCell"/>
</dbReference>
<protein>
    <recommendedName>
        <fullName evidence="8 18">3-dehydroquinate synthase</fullName>
        <ecNumber evidence="7 18">4.2.3.4</ecNumber>
    </recommendedName>
</protein>
<dbReference type="PANTHER" id="PTHR43622:SF7">
    <property type="entry name" value="3-DEHYDROQUINATE SYNTHASE, CHLOROPLASTIC"/>
    <property type="match status" value="1"/>
</dbReference>
<accession>A0A1M4YIG9</accession>
<comment type="cofactor">
    <cofactor evidence="2">
        <name>NAD(+)</name>
        <dbReference type="ChEBI" id="CHEBI:57540"/>
    </cofactor>
</comment>
<dbReference type="Gene3D" id="3.40.50.1970">
    <property type="match status" value="1"/>
</dbReference>
<keyword evidence="12" id="KW-0547">Nucleotide-binding</keyword>
<reference evidence="21 22" key="1">
    <citation type="submission" date="2016-11" db="EMBL/GenBank/DDBJ databases">
        <authorList>
            <person name="Jaros S."/>
            <person name="Januszkiewicz K."/>
            <person name="Wedrychowicz H."/>
        </authorList>
    </citation>
    <scope>NUCLEOTIDE SEQUENCE [LARGE SCALE GENOMIC DNA]</scope>
    <source>
        <strain evidence="21 22">DSM 2631</strain>
    </source>
</reference>
<evidence type="ECO:0000313" key="22">
    <source>
        <dbReference type="Proteomes" id="UP000184035"/>
    </source>
</evidence>
<feature type="domain" description="3-dehydroquinate synthase C-terminal" evidence="20">
    <location>
        <begin position="181"/>
        <end position="324"/>
    </location>
</feature>
<dbReference type="GO" id="GO:0003856">
    <property type="term" value="F:3-dehydroquinate synthase activity"/>
    <property type="evidence" value="ECO:0007669"/>
    <property type="project" value="UniProtKB-UniRule"/>
</dbReference>
<evidence type="ECO:0000256" key="1">
    <source>
        <dbReference type="ARBA" id="ARBA00001393"/>
    </source>
</evidence>
<evidence type="ECO:0000313" key="21">
    <source>
        <dbReference type="EMBL" id="SHF05557.1"/>
    </source>
</evidence>
<evidence type="ECO:0000256" key="6">
    <source>
        <dbReference type="ARBA" id="ARBA00005412"/>
    </source>
</evidence>
<dbReference type="EC" id="4.2.3.4" evidence="7 18"/>
<dbReference type="GO" id="GO:0046872">
    <property type="term" value="F:metal ion binding"/>
    <property type="evidence" value="ECO:0007669"/>
    <property type="project" value="UniProtKB-KW"/>
</dbReference>
<dbReference type="EMBL" id="FQVM01000028">
    <property type="protein sequence ID" value="SHF05557.1"/>
    <property type="molecule type" value="Genomic_DNA"/>
</dbReference>
<evidence type="ECO:0000256" key="4">
    <source>
        <dbReference type="ARBA" id="ARBA00004496"/>
    </source>
</evidence>
<dbReference type="Gene3D" id="1.20.1090.10">
    <property type="entry name" value="Dehydroquinate synthase-like - alpha domain"/>
    <property type="match status" value="1"/>
</dbReference>
<dbReference type="PANTHER" id="PTHR43622">
    <property type="entry name" value="3-DEHYDROQUINATE SYNTHASE"/>
    <property type="match status" value="1"/>
</dbReference>
<comment type="subcellular location">
    <subcellularLocation>
        <location evidence="4">Cytoplasm</location>
    </subcellularLocation>
</comment>
<dbReference type="InterPro" id="IPR016037">
    <property type="entry name" value="DHQ_synth_AroB"/>
</dbReference>
<evidence type="ECO:0000256" key="10">
    <source>
        <dbReference type="ARBA" id="ARBA00022605"/>
    </source>
</evidence>
<dbReference type="InterPro" id="IPR050071">
    <property type="entry name" value="Dehydroquinate_synthase"/>
</dbReference>
<evidence type="ECO:0000256" key="18">
    <source>
        <dbReference type="NCBIfam" id="TIGR01357"/>
    </source>
</evidence>
<evidence type="ECO:0000256" key="9">
    <source>
        <dbReference type="ARBA" id="ARBA00022490"/>
    </source>
</evidence>